<protein>
    <recommendedName>
        <fullName evidence="2">PDZ domain-containing protein</fullName>
    </recommendedName>
</protein>
<dbReference type="AlphaFoldDB" id="B9F9N4"/>
<accession>B9F9N4</accession>
<dbReference type="SUPFAM" id="SSF50156">
    <property type="entry name" value="PDZ domain-like"/>
    <property type="match status" value="1"/>
</dbReference>
<organism evidence="1">
    <name type="scientific">Oryza sativa subsp. japonica</name>
    <name type="common">Rice</name>
    <dbReference type="NCBI Taxonomy" id="39947"/>
    <lineage>
        <taxon>Eukaryota</taxon>
        <taxon>Viridiplantae</taxon>
        <taxon>Streptophyta</taxon>
        <taxon>Embryophyta</taxon>
        <taxon>Tracheophyta</taxon>
        <taxon>Spermatophyta</taxon>
        <taxon>Magnoliopsida</taxon>
        <taxon>Liliopsida</taxon>
        <taxon>Poales</taxon>
        <taxon>Poaceae</taxon>
        <taxon>BOP clade</taxon>
        <taxon>Oryzoideae</taxon>
        <taxon>Oryzeae</taxon>
        <taxon>Oryzinae</taxon>
        <taxon>Oryza</taxon>
        <taxon>Oryza sativa</taxon>
    </lineage>
</organism>
<sequence length="186" mass="21678">MALPACCHAAALDPMRHVAARRPLVDWPPHRALPESIQIWIWRKGERGQEKGEELGEERHHRRCWQRWKYCRPMISFVGYNLHVARSSRWVDVPTSLHEGLDGILVEMVSRELLSAGLQEKDLIIRCNGKRVTTNLQLFEVLVENIAKTVEVTIVKAENCNTQSIYLPVEEAIEKCFYQWPISRYY</sequence>
<dbReference type="InterPro" id="IPR036034">
    <property type="entry name" value="PDZ_sf"/>
</dbReference>
<evidence type="ECO:0000313" key="1">
    <source>
        <dbReference type="EMBL" id="EEE59482.1"/>
    </source>
</evidence>
<dbReference type="PANTHER" id="PTHR47389">
    <property type="entry name" value="OS09G0436400 PROTEIN"/>
    <property type="match status" value="1"/>
</dbReference>
<dbReference type="Gene3D" id="2.30.42.10">
    <property type="match status" value="1"/>
</dbReference>
<proteinExistence type="predicted"/>
<reference evidence="1" key="2">
    <citation type="submission" date="2008-12" db="EMBL/GenBank/DDBJ databases">
        <title>Improved gene annotation of the rice (Oryza sativa) genomes.</title>
        <authorList>
            <person name="Wang J."/>
            <person name="Li R."/>
            <person name="Fan W."/>
            <person name="Huang Q."/>
            <person name="Zhang J."/>
            <person name="Zhou Y."/>
            <person name="Hu Y."/>
            <person name="Zi S."/>
            <person name="Li J."/>
            <person name="Ni P."/>
            <person name="Zheng H."/>
            <person name="Zhang Y."/>
            <person name="Zhao M."/>
            <person name="Hao Q."/>
            <person name="McDermott J."/>
            <person name="Samudrala R."/>
            <person name="Kristiansen K."/>
            <person name="Wong G.K.-S."/>
        </authorList>
    </citation>
    <scope>NUCLEOTIDE SEQUENCE</scope>
</reference>
<reference evidence="1" key="1">
    <citation type="journal article" date="2005" name="PLoS Biol.">
        <title>The genomes of Oryza sativa: a history of duplications.</title>
        <authorList>
            <person name="Yu J."/>
            <person name="Wang J."/>
            <person name="Lin W."/>
            <person name="Li S."/>
            <person name="Li H."/>
            <person name="Zhou J."/>
            <person name="Ni P."/>
            <person name="Dong W."/>
            <person name="Hu S."/>
            <person name="Zeng C."/>
            <person name="Zhang J."/>
            <person name="Zhang Y."/>
            <person name="Li R."/>
            <person name="Xu Z."/>
            <person name="Li S."/>
            <person name="Li X."/>
            <person name="Zheng H."/>
            <person name="Cong L."/>
            <person name="Lin L."/>
            <person name="Yin J."/>
            <person name="Geng J."/>
            <person name="Li G."/>
            <person name="Shi J."/>
            <person name="Liu J."/>
            <person name="Lv H."/>
            <person name="Li J."/>
            <person name="Wang J."/>
            <person name="Deng Y."/>
            <person name="Ran L."/>
            <person name="Shi X."/>
            <person name="Wang X."/>
            <person name="Wu Q."/>
            <person name="Li C."/>
            <person name="Ren X."/>
            <person name="Wang J."/>
            <person name="Wang X."/>
            <person name="Li D."/>
            <person name="Liu D."/>
            <person name="Zhang X."/>
            <person name="Ji Z."/>
            <person name="Zhao W."/>
            <person name="Sun Y."/>
            <person name="Zhang Z."/>
            <person name="Bao J."/>
            <person name="Han Y."/>
            <person name="Dong L."/>
            <person name="Ji J."/>
            <person name="Chen P."/>
            <person name="Wu S."/>
            <person name="Liu J."/>
            <person name="Xiao Y."/>
            <person name="Bu D."/>
            <person name="Tan J."/>
            <person name="Yang L."/>
            <person name="Ye C."/>
            <person name="Zhang J."/>
            <person name="Xu J."/>
            <person name="Zhou Y."/>
            <person name="Yu Y."/>
            <person name="Zhang B."/>
            <person name="Zhuang S."/>
            <person name="Wei H."/>
            <person name="Liu B."/>
            <person name="Lei M."/>
            <person name="Yu H."/>
            <person name="Li Y."/>
            <person name="Xu H."/>
            <person name="Wei S."/>
            <person name="He X."/>
            <person name="Fang L."/>
            <person name="Zhang Z."/>
            <person name="Zhang Y."/>
            <person name="Huang X."/>
            <person name="Su Z."/>
            <person name="Tong W."/>
            <person name="Li J."/>
            <person name="Tong Z."/>
            <person name="Li S."/>
            <person name="Ye J."/>
            <person name="Wang L."/>
            <person name="Fang L."/>
            <person name="Lei T."/>
            <person name="Chen C."/>
            <person name="Chen H."/>
            <person name="Xu Z."/>
            <person name="Li H."/>
            <person name="Huang H."/>
            <person name="Zhang F."/>
            <person name="Xu H."/>
            <person name="Li N."/>
            <person name="Zhao C."/>
            <person name="Li S."/>
            <person name="Dong L."/>
            <person name="Huang Y."/>
            <person name="Li L."/>
            <person name="Xi Y."/>
            <person name="Qi Q."/>
            <person name="Li W."/>
            <person name="Zhang B."/>
            <person name="Hu W."/>
            <person name="Zhang Y."/>
            <person name="Tian X."/>
            <person name="Jiao Y."/>
            <person name="Liang X."/>
            <person name="Jin J."/>
            <person name="Gao L."/>
            <person name="Zheng W."/>
            <person name="Hao B."/>
            <person name="Liu S."/>
            <person name="Wang W."/>
            <person name="Yuan L."/>
            <person name="Cao M."/>
            <person name="McDermott J."/>
            <person name="Samudrala R."/>
            <person name="Wang J."/>
            <person name="Wong G.K."/>
            <person name="Yang H."/>
        </authorList>
    </citation>
    <scope>NUCLEOTIDE SEQUENCE [LARGE SCALE GENOMIC DNA]</scope>
</reference>
<dbReference type="Proteomes" id="UP000007752">
    <property type="component" value="Chromosome 3"/>
</dbReference>
<dbReference type="EMBL" id="CM000140">
    <property type="protein sequence ID" value="EEE59482.1"/>
    <property type="molecule type" value="Genomic_DNA"/>
</dbReference>
<evidence type="ECO:0008006" key="2">
    <source>
        <dbReference type="Google" id="ProtNLM"/>
    </source>
</evidence>
<name>B9F9N4_ORYSJ</name>
<gene>
    <name evidence="1" type="ORF">OsJ_11700</name>
</gene>
<dbReference type="PANTHER" id="PTHR47389:SF8">
    <property type="entry name" value="EXPRESSED PROTEIN"/>
    <property type="match status" value="1"/>
</dbReference>